<dbReference type="SUPFAM" id="SSF55785">
    <property type="entry name" value="PYP-like sensor domain (PAS domain)"/>
    <property type="match status" value="6"/>
</dbReference>
<dbReference type="Proteomes" id="UP001185331">
    <property type="component" value="Unassembled WGS sequence"/>
</dbReference>
<dbReference type="InterPro" id="IPR000014">
    <property type="entry name" value="PAS"/>
</dbReference>
<dbReference type="Pfam" id="PF01339">
    <property type="entry name" value="CheB_methylest"/>
    <property type="match status" value="1"/>
</dbReference>
<dbReference type="SMART" id="SM00086">
    <property type="entry name" value="PAC"/>
    <property type="match status" value="1"/>
</dbReference>
<keyword evidence="4" id="KW-0808">Transferase</keyword>
<dbReference type="InterPro" id="IPR000673">
    <property type="entry name" value="Sig_transdc_resp-reg_Me-estase"/>
</dbReference>
<comment type="caution">
    <text evidence="12">The sequence shown here is derived from an EMBL/GenBank/DDBJ whole genome shotgun (WGS) entry which is preliminary data.</text>
</comment>
<evidence type="ECO:0000256" key="3">
    <source>
        <dbReference type="ARBA" id="ARBA00022553"/>
    </source>
</evidence>
<dbReference type="SMART" id="SM00091">
    <property type="entry name" value="PAS"/>
    <property type="match status" value="4"/>
</dbReference>
<feature type="domain" description="PAC" evidence="10">
    <location>
        <begin position="1411"/>
        <end position="1463"/>
    </location>
</feature>
<evidence type="ECO:0000256" key="2">
    <source>
        <dbReference type="ARBA" id="ARBA00012438"/>
    </source>
</evidence>
<comment type="caution">
    <text evidence="6">Lacks conserved residue(s) required for the propagation of feature annotation.</text>
</comment>
<evidence type="ECO:0000259" key="10">
    <source>
        <dbReference type="PROSITE" id="PS50113"/>
    </source>
</evidence>
<dbReference type="GO" id="GO:0004673">
    <property type="term" value="F:protein histidine kinase activity"/>
    <property type="evidence" value="ECO:0007669"/>
    <property type="project" value="UniProtKB-EC"/>
</dbReference>
<dbReference type="GO" id="GO:0005737">
    <property type="term" value="C:cytoplasm"/>
    <property type="evidence" value="ECO:0007669"/>
    <property type="project" value="InterPro"/>
</dbReference>
<dbReference type="GO" id="GO:0006935">
    <property type="term" value="P:chemotaxis"/>
    <property type="evidence" value="ECO:0007669"/>
    <property type="project" value="InterPro"/>
</dbReference>
<evidence type="ECO:0000313" key="13">
    <source>
        <dbReference type="Proteomes" id="UP001185331"/>
    </source>
</evidence>
<dbReference type="Gene3D" id="6.10.250.490">
    <property type="match status" value="1"/>
</dbReference>
<dbReference type="InterPro" id="IPR029016">
    <property type="entry name" value="GAF-like_dom_sf"/>
</dbReference>
<keyword evidence="3" id="KW-0597">Phosphoprotein</keyword>
<feature type="domain" description="PAS" evidence="9">
    <location>
        <begin position="757"/>
        <end position="828"/>
    </location>
</feature>
<dbReference type="InterPro" id="IPR013655">
    <property type="entry name" value="PAS_fold_3"/>
</dbReference>
<evidence type="ECO:0000313" key="12">
    <source>
        <dbReference type="EMBL" id="MDR6218076.1"/>
    </source>
</evidence>
<dbReference type="PROSITE" id="PS50113">
    <property type="entry name" value="PAC"/>
    <property type="match status" value="2"/>
</dbReference>
<dbReference type="SUPFAM" id="SSF52738">
    <property type="entry name" value="Methylesterase CheB, C-terminal domain"/>
    <property type="match status" value="1"/>
</dbReference>
<dbReference type="CDD" id="cd00130">
    <property type="entry name" value="PAS"/>
    <property type="match status" value="2"/>
</dbReference>
<evidence type="ECO:0000256" key="7">
    <source>
        <dbReference type="SAM" id="MobiDB-lite"/>
    </source>
</evidence>
<dbReference type="PROSITE" id="PS50112">
    <property type="entry name" value="PAS"/>
    <property type="match status" value="2"/>
</dbReference>
<dbReference type="Gene3D" id="3.30.450.20">
    <property type="entry name" value="PAS domain"/>
    <property type="match status" value="6"/>
</dbReference>
<dbReference type="InterPro" id="IPR013656">
    <property type="entry name" value="PAS_4"/>
</dbReference>
<keyword evidence="5" id="KW-0418">Kinase</keyword>
<gene>
    <name evidence="12" type="ORF">J2Y00_001637</name>
</gene>
<dbReference type="Pfam" id="PF01590">
    <property type="entry name" value="GAF"/>
    <property type="match status" value="2"/>
</dbReference>
<evidence type="ECO:0000259" key="11">
    <source>
        <dbReference type="PROSITE" id="PS50122"/>
    </source>
</evidence>
<dbReference type="InterPro" id="IPR036890">
    <property type="entry name" value="HATPase_C_sf"/>
</dbReference>
<dbReference type="EC" id="2.7.13.3" evidence="2"/>
<proteinExistence type="predicted"/>
<dbReference type="SUPFAM" id="SSF55874">
    <property type="entry name" value="ATPase domain of HSP90 chaperone/DNA topoisomerase II/histidine kinase"/>
    <property type="match status" value="1"/>
</dbReference>
<dbReference type="FunFam" id="3.30.450.20:FF:000099">
    <property type="entry name" value="Sensory box sensor histidine kinase"/>
    <property type="match status" value="1"/>
</dbReference>
<dbReference type="Gene3D" id="3.30.565.10">
    <property type="entry name" value="Histidine kinase-like ATPase, C-terminal domain"/>
    <property type="match status" value="1"/>
</dbReference>
<dbReference type="RefSeq" id="WP_309852766.1">
    <property type="nucleotide sequence ID" value="NZ_JAVDQJ010000003.1"/>
</dbReference>
<evidence type="ECO:0000259" key="8">
    <source>
        <dbReference type="PROSITE" id="PS50109"/>
    </source>
</evidence>
<sequence>MPVPPAPAAAPFAVLVLIVPTDHLEATRVLADLLPAARAAVLIVPVGKRRDAEPGLETLRRWTPLPIREAAQGEVLQPGLAYLAPPHQLLEVRPGLRCALTPEGHGPPVRPLDQLLVSLALSAGSRTLVVFLDAPDEDGLDGARALRGVGGTVLAGRPAGTSHADLPPTLTQVATLVLSRATLGHVVADLLGASRSDTRRPENAGGQAVDGPPREVHAGAHDILERMGDAHCVLDRAYRFVSVNAVAERLLGTPRDQLLGCSHWEAFPASVDAPIGQALRQVVEAGTEVHLTHHYTGEGHDLHLEVDAYPTGEGGVAIFWRDVTARVRAQEALSRSEEKYRALFTEMDEAYAVVEVLRGAAGHWTDFRFLDANPAFMQHTGMPDPVGRTATELLGTPNPRWAQLYGQVADTGEPLRVEESELTLGRLFDLNIFRLGGEGSRRVAVLFTDITARRQAEAALRESERHYRLLFESMEEGFALAELIWDEDGQPTDWRYLEVNEAWAQTGLPVSAAVGRTAREVNPQLESDWIDTYARVVQTGQPERYTAYASGLGKWFETTAFKHSENRFGVVFRDVTERERRAANQAFLVELSRDLSGARSEEELLHTAGGKLAAHLGLTCYHYVDVNEDRSEVTVRHFWHALDVPPALGTYPVDSFIEPERLSGLRAGETVIIHDVQAIRVDSPATAGLLAGAAAQKIGAYVSVPDSQDGRWSAYFAVADTQARRWTQAELELIQDVAHRLFPQIGRARAAAARAESEGRLRALIEQLPGSAVFVVNRDLRYVLAQGEALSAAGYHSGDLVGRTVAQAMPTALVSAYEAQYRQALAGEGFEDEHEAHGRAFITRGVPLRTAGEEISSVLAVSYDITDRKRAENALRASEERQAFLLSLSDALRAQHDEASITDVAVRLLAEHLRLDRCWVSEVFEAQGYSTVGPEQVRPDLPPMSGVYALADYPETMRQLTTQPMVIQDAAVDARFSPAEKGLLGGLQLRALLVTPLRKQEHVIWALAGAMAESREWTVSEWQLMEDVADRTWTAVERARAQGALAASEEKYRTLFDSIDEGLAILETVRDAHGELVDMVFRQVNAAYERQGGLSDVVGHSLSEVLPGIEELWLDRFRQVAQTGLPLRVEDYQQDVGRWFDVYFSRVDRAGRLVAIVFNDITERRQREQQREFLLRFSDALRPEKDVDALAQRALELLSEELKLDRCYIAQYRLEEDRADFTHQTGNDRVPTLPDGIRLSDFPEAFRVVFDRTLIIDDVAAAPGLSDVDRRNMRGLGMGALVAATLRRGEERPLWCVVAVSADARHWSASEIALMEEVTERTWAAMERVQAEQTIRASGIRFRAVANLVPDLLWESRPDGFTTWYNQRWLEYTGQTFEEATGWGWTEAIHPDDREGSAQRYREAVEAGRSLRQEHRIRRHDGEYRWFVVHAFPLRDEHGTVVRVYGAATDTHHLRVKSAVLEAKVEERTHQLAEMNAELASSNQAFEAFADLSRDLALHLDPYALIRRVQEVALSLLPDGFATYYEPEEELWRLRTQVGDMRNPALQAAADAGLELGQTPSLDHPWTSGAALFQGHYDPDADGLGSLRHGAHAVATLPLLVGGRQAGVFAVALFSQRTWSGADRAVLETIVRNLGLALERGDALRALAEEREALAAFVRFTELTNDTGDVDTLARHAAGVLRAVLNVRTAVYFELEDDRWKARHISGSPAPEYERDLREGLPRSAFSFAQVTERREAMFFEPWDAAADGVLETGVYRTVARYPLFPQEHPAGVLGMAMSERSSWSEREKAVFRAVGDSFRLALERVARAQQLDRQRERVADLNAELGNLITRTAHTLDTPARRLSGLLASGQAPELVPLRDSETLQDELRRLRGVAADLRRLARLEQQSAQKELLPLGEVFGAVRAEVAATSGAGRLAWQIGPLPIVRGDRDLLRQALEVLMTFILSDTRGARHVMVGSREVDGEVHVTVEDDGLGLTGEEAATLFDLSVRTDQRVPVLEGSGLIQVRRILARHGGWVWAEAQHTGKVVLAFPRDEAINEFEALFRQGPQDQ</sequence>
<evidence type="ECO:0000256" key="5">
    <source>
        <dbReference type="ARBA" id="ARBA00022777"/>
    </source>
</evidence>
<dbReference type="PANTHER" id="PTHR43304">
    <property type="entry name" value="PHYTOCHROME-LIKE PROTEIN CPH1"/>
    <property type="match status" value="1"/>
</dbReference>
<dbReference type="Gene3D" id="3.30.450.40">
    <property type="match status" value="5"/>
</dbReference>
<dbReference type="InterPro" id="IPR003018">
    <property type="entry name" value="GAF"/>
</dbReference>
<comment type="catalytic activity">
    <reaction evidence="1">
        <text>ATP + protein L-histidine = ADP + protein N-phospho-L-histidine.</text>
        <dbReference type="EC" id="2.7.13.3"/>
    </reaction>
</comment>
<dbReference type="Gene3D" id="3.40.50.180">
    <property type="entry name" value="Methylesterase CheB, C-terminal domain"/>
    <property type="match status" value="1"/>
</dbReference>
<reference evidence="12" key="1">
    <citation type="submission" date="2023-07" db="EMBL/GenBank/DDBJ databases">
        <title>Sorghum-associated microbial communities from plants grown in Nebraska, USA.</title>
        <authorList>
            <person name="Schachtman D."/>
        </authorList>
    </citation>
    <scope>NUCLEOTIDE SEQUENCE</scope>
    <source>
        <strain evidence="12">BE330</strain>
    </source>
</reference>
<dbReference type="GO" id="GO:0008984">
    <property type="term" value="F:protein-glutamate methylesterase activity"/>
    <property type="evidence" value="ECO:0007669"/>
    <property type="project" value="InterPro"/>
</dbReference>
<accession>A0AAE4BMV2</accession>
<organism evidence="12 13">
    <name type="scientific">Deinococcus soli</name>
    <name type="common">ex Cha et al. 2016</name>
    <dbReference type="NCBI Taxonomy" id="1309411"/>
    <lineage>
        <taxon>Bacteria</taxon>
        <taxon>Thermotogati</taxon>
        <taxon>Deinococcota</taxon>
        <taxon>Deinococci</taxon>
        <taxon>Deinococcales</taxon>
        <taxon>Deinococcaceae</taxon>
        <taxon>Deinococcus</taxon>
    </lineage>
</organism>
<evidence type="ECO:0000259" key="9">
    <source>
        <dbReference type="PROSITE" id="PS50112"/>
    </source>
</evidence>
<dbReference type="InterPro" id="IPR005467">
    <property type="entry name" value="His_kinase_dom"/>
</dbReference>
<dbReference type="InterPro" id="IPR052162">
    <property type="entry name" value="Sensor_kinase/Photoreceptor"/>
</dbReference>
<dbReference type="PROSITE" id="PS50122">
    <property type="entry name" value="CHEB"/>
    <property type="match status" value="1"/>
</dbReference>
<dbReference type="Pfam" id="PF08448">
    <property type="entry name" value="PAS_4"/>
    <property type="match status" value="3"/>
</dbReference>
<dbReference type="Pfam" id="PF13188">
    <property type="entry name" value="PAS_8"/>
    <property type="match status" value="1"/>
</dbReference>
<dbReference type="InterPro" id="IPR001610">
    <property type="entry name" value="PAC"/>
</dbReference>
<dbReference type="Pfam" id="PF02518">
    <property type="entry name" value="HATPase_c"/>
    <property type="match status" value="1"/>
</dbReference>
<dbReference type="SUPFAM" id="SSF55781">
    <property type="entry name" value="GAF domain-like"/>
    <property type="match status" value="5"/>
</dbReference>
<dbReference type="PANTHER" id="PTHR43304:SF1">
    <property type="entry name" value="PAC DOMAIN-CONTAINING PROTEIN"/>
    <property type="match status" value="1"/>
</dbReference>
<dbReference type="InterPro" id="IPR000700">
    <property type="entry name" value="PAS-assoc_C"/>
</dbReference>
<evidence type="ECO:0000256" key="1">
    <source>
        <dbReference type="ARBA" id="ARBA00000085"/>
    </source>
</evidence>
<feature type="domain" description="CheB-type methylesterase" evidence="11">
    <location>
        <begin position="11"/>
        <end position="167"/>
    </location>
</feature>
<feature type="domain" description="Histidine kinase" evidence="8">
    <location>
        <begin position="1832"/>
        <end position="2036"/>
    </location>
</feature>
<feature type="region of interest" description="Disordered" evidence="7">
    <location>
        <begin position="196"/>
        <end position="215"/>
    </location>
</feature>
<protein>
    <recommendedName>
        <fullName evidence="2">histidine kinase</fullName>
        <ecNumber evidence="2">2.7.13.3</ecNumber>
    </recommendedName>
</protein>
<dbReference type="NCBIfam" id="TIGR00229">
    <property type="entry name" value="sensory_box"/>
    <property type="match status" value="3"/>
</dbReference>
<dbReference type="InterPro" id="IPR035965">
    <property type="entry name" value="PAS-like_dom_sf"/>
</dbReference>
<dbReference type="PROSITE" id="PS50109">
    <property type="entry name" value="HIS_KIN"/>
    <property type="match status" value="1"/>
</dbReference>
<name>A0AAE4BMV2_9DEIO</name>
<feature type="domain" description="PAS" evidence="9">
    <location>
        <begin position="1338"/>
        <end position="1408"/>
    </location>
</feature>
<dbReference type="InterPro" id="IPR003594">
    <property type="entry name" value="HATPase_dom"/>
</dbReference>
<evidence type="ECO:0000256" key="6">
    <source>
        <dbReference type="PROSITE-ProRule" id="PRU00050"/>
    </source>
</evidence>
<dbReference type="GO" id="GO:0000156">
    <property type="term" value="F:phosphorelay response regulator activity"/>
    <property type="evidence" value="ECO:0007669"/>
    <property type="project" value="InterPro"/>
</dbReference>
<dbReference type="EMBL" id="JAVDQK010000003">
    <property type="protein sequence ID" value="MDR6218076.1"/>
    <property type="molecule type" value="Genomic_DNA"/>
</dbReference>
<dbReference type="Pfam" id="PF08447">
    <property type="entry name" value="PAS_3"/>
    <property type="match status" value="1"/>
</dbReference>
<feature type="domain" description="PAC" evidence="10">
    <location>
        <begin position="815"/>
        <end position="877"/>
    </location>
</feature>
<dbReference type="InterPro" id="IPR035909">
    <property type="entry name" value="CheB_C"/>
</dbReference>
<evidence type="ECO:0000256" key="4">
    <source>
        <dbReference type="ARBA" id="ARBA00022679"/>
    </source>
</evidence>
<dbReference type="SMART" id="SM00065">
    <property type="entry name" value="GAF"/>
    <property type="match status" value="5"/>
</dbReference>
<dbReference type="SMART" id="SM00387">
    <property type="entry name" value="HATPase_c"/>
    <property type="match status" value="1"/>
</dbReference>